<keyword evidence="3" id="KW-0472">Membrane</keyword>
<feature type="transmembrane region" description="Helical" evidence="3">
    <location>
        <begin position="36"/>
        <end position="59"/>
    </location>
</feature>
<keyword evidence="3" id="KW-0812">Transmembrane</keyword>
<comment type="similarity">
    <text evidence="1">Belongs to the bacterial sugar transferase family.</text>
</comment>
<evidence type="ECO:0000256" key="3">
    <source>
        <dbReference type="SAM" id="Phobius"/>
    </source>
</evidence>
<dbReference type="GO" id="GO:0000271">
    <property type="term" value="P:polysaccharide biosynthetic process"/>
    <property type="evidence" value="ECO:0007669"/>
    <property type="project" value="UniProtKB-KW"/>
</dbReference>
<dbReference type="Proteomes" id="UP000193570">
    <property type="component" value="Unassembled WGS sequence"/>
</dbReference>
<keyword evidence="5" id="KW-0808">Transferase</keyword>
<proteinExistence type="inferred from homology"/>
<evidence type="ECO:0000313" key="5">
    <source>
        <dbReference type="EMBL" id="SLN74197.1"/>
    </source>
</evidence>
<dbReference type="PANTHER" id="PTHR30576">
    <property type="entry name" value="COLANIC BIOSYNTHESIS UDP-GLUCOSE LIPID CARRIER TRANSFERASE"/>
    <property type="match status" value="1"/>
</dbReference>
<keyword evidence="2" id="KW-0270">Exopolysaccharide synthesis</keyword>
<dbReference type="InterPro" id="IPR003362">
    <property type="entry name" value="Bact_transf"/>
</dbReference>
<dbReference type="RefSeq" id="WP_085793676.1">
    <property type="nucleotide sequence ID" value="NZ_FWFK01000010.1"/>
</dbReference>
<protein>
    <submittedName>
        <fullName evidence="5">UDP-N-acetylgalactosamine-undecaprenyl-phosphate N-acetylgalactosaminephosphotransferase</fullName>
        <ecNumber evidence="5">2.7.8.40</ecNumber>
    </submittedName>
</protein>
<dbReference type="PANTHER" id="PTHR30576:SF0">
    <property type="entry name" value="UNDECAPRENYL-PHOSPHATE N-ACETYLGALACTOSAMINYL 1-PHOSPHATE TRANSFERASE-RELATED"/>
    <property type="match status" value="1"/>
</dbReference>
<evidence type="ECO:0000256" key="2">
    <source>
        <dbReference type="ARBA" id="ARBA00023169"/>
    </source>
</evidence>
<organism evidence="5 6">
    <name type="scientific">Roseivivax jejudonensis</name>
    <dbReference type="NCBI Taxonomy" id="1529041"/>
    <lineage>
        <taxon>Bacteria</taxon>
        <taxon>Pseudomonadati</taxon>
        <taxon>Pseudomonadota</taxon>
        <taxon>Alphaproteobacteria</taxon>
        <taxon>Rhodobacterales</taxon>
        <taxon>Roseobacteraceae</taxon>
        <taxon>Roseivivax</taxon>
    </lineage>
</organism>
<feature type="domain" description="Bacterial sugar transferase" evidence="4">
    <location>
        <begin position="34"/>
        <end position="216"/>
    </location>
</feature>
<evidence type="ECO:0000256" key="1">
    <source>
        <dbReference type="ARBA" id="ARBA00006464"/>
    </source>
</evidence>
<accession>A0A1X7ACJ2</accession>
<keyword evidence="3" id="KW-1133">Transmembrane helix</keyword>
<keyword evidence="6" id="KW-1185">Reference proteome</keyword>
<dbReference type="GO" id="GO:0016780">
    <property type="term" value="F:phosphotransferase activity, for other substituted phosphate groups"/>
    <property type="evidence" value="ECO:0007669"/>
    <property type="project" value="TreeGrafter"/>
</dbReference>
<evidence type="ECO:0000259" key="4">
    <source>
        <dbReference type="Pfam" id="PF02397"/>
    </source>
</evidence>
<sequence>MFDLHGVAFRGSVDVAEFEYSETGIDRAIYRSVKRVFDIVGALVLLPLTLAVAALLIAANPIFNAGPLFFIQARMGRHCRAFPAIKFRTMRPVERIARGADDPLELDRITRLGRFLRKSRLDELPQIFNVLRGDMSLIGPRPDYFNHARRFVRHVPGYRERHAVRPGISGLAQVRLGYANGLEATAAKVRDDLAYIRNAGFWLDTLIFCRTVMTILRGHGT</sequence>
<evidence type="ECO:0000313" key="6">
    <source>
        <dbReference type="Proteomes" id="UP000193570"/>
    </source>
</evidence>
<dbReference type="Pfam" id="PF02397">
    <property type="entry name" value="Bac_transf"/>
    <property type="match status" value="1"/>
</dbReference>
<gene>
    <name evidence="5" type="primary">wecA</name>
    <name evidence="5" type="ORF">ROJ8625_04022</name>
</gene>
<reference evidence="5 6" key="1">
    <citation type="submission" date="2017-03" db="EMBL/GenBank/DDBJ databases">
        <authorList>
            <person name="Afonso C.L."/>
            <person name="Miller P.J."/>
            <person name="Scott M.A."/>
            <person name="Spackman E."/>
            <person name="Goraichik I."/>
            <person name="Dimitrov K.M."/>
            <person name="Suarez D.L."/>
            <person name="Swayne D.E."/>
        </authorList>
    </citation>
    <scope>NUCLEOTIDE SEQUENCE [LARGE SCALE GENOMIC DNA]</scope>
    <source>
        <strain evidence="5 6">CECT 8625</strain>
    </source>
</reference>
<name>A0A1X7ACJ2_9RHOB</name>
<dbReference type="EC" id="2.7.8.40" evidence="5"/>
<dbReference type="EMBL" id="FWFK01000010">
    <property type="protein sequence ID" value="SLN74197.1"/>
    <property type="molecule type" value="Genomic_DNA"/>
</dbReference>
<dbReference type="AlphaFoldDB" id="A0A1X7ACJ2"/>